<comment type="similarity">
    <text evidence="2 6">Belongs to the glycosyl hydrolase 30 family.</text>
</comment>
<evidence type="ECO:0000256" key="1">
    <source>
        <dbReference type="ARBA" id="ARBA00001013"/>
    </source>
</evidence>
<dbReference type="InterPro" id="IPR017853">
    <property type="entry name" value="GH"/>
</dbReference>
<sequence length="458" mass="51806">MKEYLSLIILYGVIQATISQNPCILKNAADITSNNPAGFVCVCNSTYCDDLPQLNNLQNNNVAIYRSSLSGQRFYTEQYNLTTASANSNDTVITIDSSIKYQQIHGFGGAFTGTASYNIMKLAYGSRINLMNSYFGQTGNGYTTCRVTLAASDFSIKGYSYDDSPGDFNLTNFKLDELEDIAYKIPAIQMAQSFAGNNLKLFGSPWSPPAWMKNNTNISGQADGVIMGSFTGNDSAYWNTYANYFYRDFIKYFLGPKLKANALTRDLKIMIWDFNRNNAENYTDTVLADQAAASYVDGIAIHWYDDVQFKINYTVPEHIHAKHPDKWIMNTEACAGWMGKPDDIKGVTLGNWSRGELYAHDILDNLNHWSTGWVDWNMVLNMTGGPLWQANPVDAPIIVADDNVTFYKQPMFYVLGHFRLFIECTIIYIKYANFYIKCTTVYTQTIFIQFRVFTDDRS</sequence>
<comment type="catalytic activity">
    <reaction evidence="1">
        <text>a beta-D-glucosyl-(1&lt;-&gt;1')-N-acylsphing-4-enine + H2O = an N-acylsphing-4-enine + D-glucose</text>
        <dbReference type="Rhea" id="RHEA:13269"/>
        <dbReference type="ChEBI" id="CHEBI:4167"/>
        <dbReference type="ChEBI" id="CHEBI:15377"/>
        <dbReference type="ChEBI" id="CHEBI:22801"/>
        <dbReference type="ChEBI" id="CHEBI:52639"/>
        <dbReference type="EC" id="3.2.1.45"/>
    </reaction>
    <physiologicalReaction direction="left-to-right" evidence="1">
        <dbReference type="Rhea" id="RHEA:13270"/>
    </physiologicalReaction>
</comment>
<dbReference type="Proteomes" id="UP000887540">
    <property type="component" value="Unplaced"/>
</dbReference>
<evidence type="ECO:0000256" key="2">
    <source>
        <dbReference type="ARBA" id="ARBA00005382"/>
    </source>
</evidence>
<reference evidence="10" key="1">
    <citation type="submission" date="2022-11" db="UniProtKB">
        <authorList>
            <consortium name="WormBaseParasite"/>
        </authorList>
    </citation>
    <scope>IDENTIFICATION</scope>
</reference>
<proteinExistence type="inferred from homology"/>
<keyword evidence="6" id="KW-0326">Glycosidase</keyword>
<keyword evidence="9" id="KW-1185">Reference proteome</keyword>
<feature type="signal peptide" evidence="7">
    <location>
        <begin position="1"/>
        <end position="19"/>
    </location>
</feature>
<dbReference type="GO" id="GO:0004348">
    <property type="term" value="F:glucosylceramidase activity"/>
    <property type="evidence" value="ECO:0007669"/>
    <property type="project" value="UniProtKB-EC"/>
</dbReference>
<feature type="chain" id="PRO_5037009762" description="Glucosylceramidase" evidence="7">
    <location>
        <begin position="20"/>
        <end position="458"/>
    </location>
</feature>
<organism evidence="9 10">
    <name type="scientific">Acrobeloides nanus</name>
    <dbReference type="NCBI Taxonomy" id="290746"/>
    <lineage>
        <taxon>Eukaryota</taxon>
        <taxon>Metazoa</taxon>
        <taxon>Ecdysozoa</taxon>
        <taxon>Nematoda</taxon>
        <taxon>Chromadorea</taxon>
        <taxon>Rhabditida</taxon>
        <taxon>Tylenchina</taxon>
        <taxon>Cephalobomorpha</taxon>
        <taxon>Cephaloboidea</taxon>
        <taxon>Cephalobidae</taxon>
        <taxon>Acrobeloides</taxon>
    </lineage>
</organism>
<dbReference type="AlphaFoldDB" id="A0A914DH32"/>
<evidence type="ECO:0000256" key="7">
    <source>
        <dbReference type="SAM" id="SignalP"/>
    </source>
</evidence>
<dbReference type="GO" id="GO:0016020">
    <property type="term" value="C:membrane"/>
    <property type="evidence" value="ECO:0007669"/>
    <property type="project" value="GOC"/>
</dbReference>
<evidence type="ECO:0000259" key="8">
    <source>
        <dbReference type="Pfam" id="PF02055"/>
    </source>
</evidence>
<keyword evidence="4 7" id="KW-0732">Signal</keyword>
<name>A0A914DH32_9BILA</name>
<accession>A0A914DH32</accession>
<dbReference type="PANTHER" id="PTHR11069:SF23">
    <property type="entry name" value="LYSOSOMAL ACID GLUCOSYLCERAMIDASE"/>
    <property type="match status" value="1"/>
</dbReference>
<dbReference type="WBParaSite" id="ACRNAN_scaffold2586.g31863.t1">
    <property type="protein sequence ID" value="ACRNAN_scaffold2586.g31863.t1"/>
    <property type="gene ID" value="ACRNAN_scaffold2586.g31863"/>
</dbReference>
<dbReference type="PANTHER" id="PTHR11069">
    <property type="entry name" value="GLUCOSYLCERAMIDASE"/>
    <property type="match status" value="1"/>
</dbReference>
<keyword evidence="5 6" id="KW-0378">Hydrolase</keyword>
<evidence type="ECO:0000256" key="3">
    <source>
        <dbReference type="ARBA" id="ARBA00012658"/>
    </source>
</evidence>
<dbReference type="Gene3D" id="3.20.20.80">
    <property type="entry name" value="Glycosidases"/>
    <property type="match status" value="2"/>
</dbReference>
<dbReference type="EC" id="3.2.1.45" evidence="3 6"/>
<dbReference type="InterPro" id="IPR033453">
    <property type="entry name" value="Glyco_hydro_30_TIM-barrel"/>
</dbReference>
<dbReference type="InterPro" id="IPR001139">
    <property type="entry name" value="Glyco_hydro_30"/>
</dbReference>
<evidence type="ECO:0000256" key="6">
    <source>
        <dbReference type="RuleBase" id="RU361188"/>
    </source>
</evidence>
<keyword evidence="6" id="KW-0746">Sphingolipid metabolism</keyword>
<evidence type="ECO:0000256" key="4">
    <source>
        <dbReference type="ARBA" id="ARBA00022729"/>
    </source>
</evidence>
<dbReference type="Pfam" id="PF02055">
    <property type="entry name" value="Glyco_hydro_30"/>
    <property type="match status" value="1"/>
</dbReference>
<evidence type="ECO:0000313" key="10">
    <source>
        <dbReference type="WBParaSite" id="ACRNAN_scaffold2586.g31863.t1"/>
    </source>
</evidence>
<evidence type="ECO:0000313" key="9">
    <source>
        <dbReference type="Proteomes" id="UP000887540"/>
    </source>
</evidence>
<dbReference type="GO" id="GO:0006680">
    <property type="term" value="P:glucosylceramide catabolic process"/>
    <property type="evidence" value="ECO:0007669"/>
    <property type="project" value="TreeGrafter"/>
</dbReference>
<keyword evidence="6" id="KW-0443">Lipid metabolism</keyword>
<evidence type="ECO:0000256" key="5">
    <source>
        <dbReference type="ARBA" id="ARBA00022801"/>
    </source>
</evidence>
<dbReference type="SUPFAM" id="SSF51445">
    <property type="entry name" value="(Trans)glycosidases"/>
    <property type="match status" value="1"/>
</dbReference>
<dbReference type="PRINTS" id="PR00843">
    <property type="entry name" value="GLHYDRLASE30"/>
</dbReference>
<feature type="domain" description="Glycosyl hydrolase family 30 TIM-barrel" evidence="8">
    <location>
        <begin position="243"/>
        <end position="422"/>
    </location>
</feature>
<protein>
    <recommendedName>
        <fullName evidence="3 6">Glucosylceramidase</fullName>
        <ecNumber evidence="3 6">3.2.1.45</ecNumber>
    </recommendedName>
</protein>